<sequence>MTLGRRRREHQDSFWVAADRLGSGPHNAFYDRLNQLLGEVDFDPQKSTALKAK</sequence>
<dbReference type="EMBL" id="SJPV01000010">
    <property type="protein sequence ID" value="TWU33189.1"/>
    <property type="molecule type" value="Genomic_DNA"/>
</dbReference>
<accession>A0A5C6DE49</accession>
<dbReference type="Proteomes" id="UP000319143">
    <property type="component" value="Unassembled WGS sequence"/>
</dbReference>
<organism evidence="1 2">
    <name type="scientific">Novipirellula artificiosorum</name>
    <dbReference type="NCBI Taxonomy" id="2528016"/>
    <lineage>
        <taxon>Bacteria</taxon>
        <taxon>Pseudomonadati</taxon>
        <taxon>Planctomycetota</taxon>
        <taxon>Planctomycetia</taxon>
        <taxon>Pirellulales</taxon>
        <taxon>Pirellulaceae</taxon>
        <taxon>Novipirellula</taxon>
    </lineage>
</organism>
<comment type="caution">
    <text evidence="1">The sequence shown here is derived from an EMBL/GenBank/DDBJ whole genome shotgun (WGS) entry which is preliminary data.</text>
</comment>
<name>A0A5C6DE49_9BACT</name>
<protein>
    <submittedName>
        <fullName evidence="1">Uncharacterized protein</fullName>
    </submittedName>
</protein>
<reference evidence="1 2" key="1">
    <citation type="submission" date="2019-02" db="EMBL/GenBank/DDBJ databases">
        <title>Deep-cultivation of Planctomycetes and their phenomic and genomic characterization uncovers novel biology.</title>
        <authorList>
            <person name="Wiegand S."/>
            <person name="Jogler M."/>
            <person name="Boedeker C."/>
            <person name="Pinto D."/>
            <person name="Vollmers J."/>
            <person name="Rivas-Marin E."/>
            <person name="Kohn T."/>
            <person name="Peeters S.H."/>
            <person name="Heuer A."/>
            <person name="Rast P."/>
            <person name="Oberbeckmann S."/>
            <person name="Bunk B."/>
            <person name="Jeske O."/>
            <person name="Meyerdierks A."/>
            <person name="Storesund J.E."/>
            <person name="Kallscheuer N."/>
            <person name="Luecker S."/>
            <person name="Lage O.M."/>
            <person name="Pohl T."/>
            <person name="Merkel B.J."/>
            <person name="Hornburger P."/>
            <person name="Mueller R.-W."/>
            <person name="Bruemmer F."/>
            <person name="Labrenz M."/>
            <person name="Spormann A.M."/>
            <person name="Op Den Camp H."/>
            <person name="Overmann J."/>
            <person name="Amann R."/>
            <person name="Jetten M.S.M."/>
            <person name="Mascher T."/>
            <person name="Medema M.H."/>
            <person name="Devos D.P."/>
            <person name="Kaster A.-K."/>
            <person name="Ovreas L."/>
            <person name="Rohde M."/>
            <person name="Galperin M.Y."/>
            <person name="Jogler C."/>
        </authorList>
    </citation>
    <scope>NUCLEOTIDE SEQUENCE [LARGE SCALE GENOMIC DNA]</scope>
    <source>
        <strain evidence="1 2">Poly41</strain>
    </source>
</reference>
<evidence type="ECO:0000313" key="2">
    <source>
        <dbReference type="Proteomes" id="UP000319143"/>
    </source>
</evidence>
<gene>
    <name evidence="1" type="ORF">Poly41_49410</name>
</gene>
<evidence type="ECO:0000313" key="1">
    <source>
        <dbReference type="EMBL" id="TWU33189.1"/>
    </source>
</evidence>
<keyword evidence="2" id="KW-1185">Reference proteome</keyword>
<dbReference type="RefSeq" id="WP_197231599.1">
    <property type="nucleotide sequence ID" value="NZ_SJPV01000010.1"/>
</dbReference>
<proteinExistence type="predicted"/>
<dbReference type="AlphaFoldDB" id="A0A5C6DE49"/>